<dbReference type="AlphaFoldDB" id="A0A418MBV6"/>
<evidence type="ECO:0000256" key="2">
    <source>
        <dbReference type="ARBA" id="ARBA00022801"/>
    </source>
</evidence>
<organism evidence="5 6">
    <name type="scientific">Fibrisoma montanum</name>
    <dbReference type="NCBI Taxonomy" id="2305895"/>
    <lineage>
        <taxon>Bacteria</taxon>
        <taxon>Pseudomonadati</taxon>
        <taxon>Bacteroidota</taxon>
        <taxon>Cytophagia</taxon>
        <taxon>Cytophagales</taxon>
        <taxon>Spirosomataceae</taxon>
        <taxon>Fibrisoma</taxon>
    </lineage>
</organism>
<evidence type="ECO:0000259" key="4">
    <source>
        <dbReference type="Pfam" id="PF21783"/>
    </source>
</evidence>
<dbReference type="Gene3D" id="2.130.10.10">
    <property type="entry name" value="YVTN repeat-like/Quinoprotein amine dehydrogenase"/>
    <property type="match status" value="2"/>
</dbReference>
<dbReference type="OrthoDB" id="145213at2"/>
<dbReference type="SUPFAM" id="SSF51004">
    <property type="entry name" value="C-terminal (heme d1) domain of cytochrome cd1-nitrite reductase"/>
    <property type="match status" value="1"/>
</dbReference>
<keyword evidence="2" id="KW-0378">Hydrolase</keyword>
<dbReference type="RefSeq" id="WP_119668071.1">
    <property type="nucleotide sequence ID" value="NZ_QXED01000003.1"/>
</dbReference>
<sequence length="819" mass="90577">MRAVLICLVFAVATSVWAQKKPDLNKLDAELEARRVLLPNGWGLTPAGRSFEVGDLPLNIAVSKSGKLMAVTNNGQGTQSIQLIDARAEKVIDKVVIPKSFYGLRFSGDEKFLFASGGNDNWILKYAVNNNRLVLADSLILGKKMTEKISPVGIEVDDARNRLYVVTKESKALHVIDLATKAVVHKQDLGHEAYTCVLSPDRKELYISLWGGRQVAVYDPQARKLTHTIPVTYNPNELILNKKGTFLFVANAGDNSVSIIDTKAKKVIEVLDAALYPNSPVGSVTNGLALSSNEKQLYIANADNNCLAVFDVSEPGKSTSKGFIPVGWYPTNVRVIGKRIFATNGKGFTSFANPQGPQPVSRSVRSETHLGEVKANDRLQYIGNLMKGTMSIIDEPGEAALSVYSKKVYANSPYKKEKELIVDGEPGNPIPMKVGEKSPIKYVFYVMKENRTYDQVFGDMKEGNGDSTLCLFGEKYTPNQHKLAREFVLFDNFYVDAEVSADGHNWSMAAHANDYLEKTWPTGYGRRGGTTEGMGRRQIANDKDGFIWDFCKRKGVSYRSYGVFVDKTKGNISALDDQHVCANFTTFYVNKTKDTTRFYQWKRDFDSLLTANAVPAFNSIRLGNDHTHGLAVGQMTPYACVADNDLAVGLLVEHISKSPIWMESAIFILEDDAQNGPDHVDAHRSTALVISPYTKRKFVDHTMYSTSGMLRTIELILGLPPMSQYDAGATPMFRAFSATPTLTPYQSVPANVDLDALNTADTRSARRSAELDFADVDRIDDNLFNEILWKGLRGEDAVLPAPRRSAFVRVVNKGDDDDD</sequence>
<protein>
    <recommendedName>
        <fullName evidence="4">YNCE-like beta-propeller domain-containing protein</fullName>
    </recommendedName>
</protein>
<gene>
    <name evidence="5" type="ORF">DYU11_12890</name>
</gene>
<dbReference type="EMBL" id="QXED01000003">
    <property type="protein sequence ID" value="RIV23855.1"/>
    <property type="molecule type" value="Genomic_DNA"/>
</dbReference>
<dbReference type="InterPro" id="IPR048433">
    <property type="entry name" value="YNCE-like_beta-prop"/>
</dbReference>
<dbReference type="PANTHER" id="PTHR47197">
    <property type="entry name" value="PROTEIN NIRF"/>
    <property type="match status" value="1"/>
</dbReference>
<evidence type="ECO:0000256" key="1">
    <source>
        <dbReference type="ARBA" id="ARBA00022729"/>
    </source>
</evidence>
<dbReference type="InterPro" id="IPR051200">
    <property type="entry name" value="Host-pathogen_enzymatic-act"/>
</dbReference>
<dbReference type="InterPro" id="IPR011048">
    <property type="entry name" value="Haem_d1_sf"/>
</dbReference>
<dbReference type="Gene3D" id="3.40.720.10">
    <property type="entry name" value="Alkaline Phosphatase, subunit A"/>
    <property type="match status" value="1"/>
</dbReference>
<proteinExistence type="predicted"/>
<evidence type="ECO:0000313" key="6">
    <source>
        <dbReference type="Proteomes" id="UP000283523"/>
    </source>
</evidence>
<feature type="chain" id="PRO_5019043219" description="YNCE-like beta-propeller domain-containing protein" evidence="3">
    <location>
        <begin position="19"/>
        <end position="819"/>
    </location>
</feature>
<dbReference type="Pfam" id="PF21783">
    <property type="entry name" value="YNCE"/>
    <property type="match status" value="1"/>
</dbReference>
<keyword evidence="1 3" id="KW-0732">Signal</keyword>
<name>A0A418MBV6_9BACT</name>
<evidence type="ECO:0000313" key="5">
    <source>
        <dbReference type="EMBL" id="RIV23855.1"/>
    </source>
</evidence>
<dbReference type="InterPro" id="IPR007312">
    <property type="entry name" value="Phosphoesterase"/>
</dbReference>
<dbReference type="InterPro" id="IPR017850">
    <property type="entry name" value="Alkaline_phosphatase_core_sf"/>
</dbReference>
<keyword evidence="6" id="KW-1185">Reference proteome</keyword>
<comment type="caution">
    <text evidence="5">The sequence shown here is derived from an EMBL/GenBank/DDBJ whole genome shotgun (WGS) entry which is preliminary data.</text>
</comment>
<accession>A0A418MBV6</accession>
<dbReference type="GO" id="GO:0016788">
    <property type="term" value="F:hydrolase activity, acting on ester bonds"/>
    <property type="evidence" value="ECO:0007669"/>
    <property type="project" value="InterPro"/>
</dbReference>
<dbReference type="Pfam" id="PF04185">
    <property type="entry name" value="Phosphoesterase"/>
    <property type="match status" value="1"/>
</dbReference>
<evidence type="ECO:0000256" key="3">
    <source>
        <dbReference type="SAM" id="SignalP"/>
    </source>
</evidence>
<dbReference type="PANTHER" id="PTHR47197:SF3">
    <property type="entry name" value="DIHYDRO-HEME D1 DEHYDROGENASE"/>
    <property type="match status" value="1"/>
</dbReference>
<dbReference type="InterPro" id="IPR015943">
    <property type="entry name" value="WD40/YVTN_repeat-like_dom_sf"/>
</dbReference>
<reference evidence="5 6" key="1">
    <citation type="submission" date="2018-08" db="EMBL/GenBank/DDBJ databases">
        <title>Fibrisoma montanum sp. nov., isolated from Danxia mountain soil.</title>
        <authorList>
            <person name="Huang Y."/>
        </authorList>
    </citation>
    <scope>NUCLEOTIDE SEQUENCE [LARGE SCALE GENOMIC DNA]</scope>
    <source>
        <strain evidence="5 6">HYT19</strain>
    </source>
</reference>
<dbReference type="Proteomes" id="UP000283523">
    <property type="component" value="Unassembled WGS sequence"/>
</dbReference>
<feature type="domain" description="YNCE-like beta-propeller" evidence="4">
    <location>
        <begin position="49"/>
        <end position="313"/>
    </location>
</feature>
<feature type="signal peptide" evidence="3">
    <location>
        <begin position="1"/>
        <end position="18"/>
    </location>
</feature>